<protein>
    <submittedName>
        <fullName evidence="2">Uncharacterized protein</fullName>
    </submittedName>
</protein>
<proteinExistence type="predicted"/>
<reference evidence="3" key="1">
    <citation type="submission" date="2016-09" db="EMBL/GenBank/DDBJ databases">
        <authorList>
            <person name="Varghese N."/>
            <person name="Submissions S."/>
        </authorList>
    </citation>
    <scope>NUCLEOTIDE SEQUENCE [LARGE SCALE GENOMIC DNA]</scope>
    <source>
        <strain evidence="3">ANC 3699</strain>
    </source>
</reference>
<keyword evidence="1" id="KW-0732">Signal</keyword>
<evidence type="ECO:0000256" key="1">
    <source>
        <dbReference type="SAM" id="SignalP"/>
    </source>
</evidence>
<keyword evidence="3" id="KW-1185">Reference proteome</keyword>
<sequence length="232" mass="24878">MYKNLMLSFALAGCSVAFSVPTMAGLEQLDDGQLHQVEAQAGADISLKLTLNHTADAMFDTSVCPPDQLQYCRLGISLNNRYHDDSLDTIDPTTGVRTASTTGRKEWLVFKGIQGTINIQKIMLDGADVAFTNGASTTVKAAIQLGFDEKLPIQIRNFGFQSLSLERDDGSNEQGPGYLHTAQYTAADGAFDANNPLTGSARERGFIGMNVHGNLAIGGNIKIFGCDGHARC</sequence>
<evidence type="ECO:0000313" key="3">
    <source>
        <dbReference type="Proteomes" id="UP000242317"/>
    </source>
</evidence>
<dbReference type="AlphaFoldDB" id="A0A1G6H2K3"/>
<dbReference type="RefSeq" id="WP_244515948.1">
    <property type="nucleotide sequence ID" value="NZ_FMYK01000001.1"/>
</dbReference>
<gene>
    <name evidence="2" type="ORF">SAMN05421749_101677</name>
</gene>
<evidence type="ECO:0000313" key="2">
    <source>
        <dbReference type="EMBL" id="SDB88373.1"/>
    </source>
</evidence>
<feature type="signal peptide" evidence="1">
    <location>
        <begin position="1"/>
        <end position="24"/>
    </location>
</feature>
<accession>A0A1G6H2K3</accession>
<feature type="chain" id="PRO_5017442619" evidence="1">
    <location>
        <begin position="25"/>
        <end position="232"/>
    </location>
</feature>
<dbReference type="Proteomes" id="UP000242317">
    <property type="component" value="Unassembled WGS sequence"/>
</dbReference>
<dbReference type="EMBL" id="FMYK01000001">
    <property type="protein sequence ID" value="SDB88373.1"/>
    <property type="molecule type" value="Genomic_DNA"/>
</dbReference>
<name>A0A1G6H2K3_9GAMM</name>
<organism evidence="2 3">
    <name type="scientific">Acinetobacter marinus</name>
    <dbReference type="NCBI Taxonomy" id="281375"/>
    <lineage>
        <taxon>Bacteria</taxon>
        <taxon>Pseudomonadati</taxon>
        <taxon>Pseudomonadota</taxon>
        <taxon>Gammaproteobacteria</taxon>
        <taxon>Moraxellales</taxon>
        <taxon>Moraxellaceae</taxon>
        <taxon>Acinetobacter</taxon>
    </lineage>
</organism>